<dbReference type="PANTHER" id="PTHR43384:SF6">
    <property type="entry name" value="SEPTUM SITE-DETERMINING PROTEIN MIND HOMOLOG, CHLOROPLASTIC"/>
    <property type="match status" value="1"/>
</dbReference>
<dbReference type="Proteomes" id="UP000633205">
    <property type="component" value="Unassembled WGS sequence"/>
</dbReference>
<name>A0A917DFA2_9MICO</name>
<dbReference type="GO" id="GO:0016887">
    <property type="term" value="F:ATP hydrolysis activity"/>
    <property type="evidence" value="ECO:0007669"/>
    <property type="project" value="TreeGrafter"/>
</dbReference>
<accession>A0A917DFA2</accession>
<dbReference type="InterPro" id="IPR050625">
    <property type="entry name" value="ParA/MinD_ATPase"/>
</dbReference>
<organism evidence="4 5">
    <name type="scientific">Microbacterium faecale</name>
    <dbReference type="NCBI Taxonomy" id="1804630"/>
    <lineage>
        <taxon>Bacteria</taxon>
        <taxon>Bacillati</taxon>
        <taxon>Actinomycetota</taxon>
        <taxon>Actinomycetes</taxon>
        <taxon>Micrococcales</taxon>
        <taxon>Microbacteriaceae</taxon>
        <taxon>Microbacterium</taxon>
    </lineage>
</organism>
<dbReference type="AlphaFoldDB" id="A0A917DFA2"/>
<dbReference type="InterPro" id="IPR002586">
    <property type="entry name" value="CobQ/CobB/MinD/ParA_Nub-bd_dom"/>
</dbReference>
<sequence>MSVIVAAAEPHGSRIASALADEDVDVVLTVAPDELVRAVGDQASRIWDALRVADTVVIHATRAVLVPEVVAMCDRSGARIVALGDRAAERRTVAAFGLPPALPVVASGRELRDAIATRSFPAEAPGEASRGSVTVVWGPHGAPGRTTLVLALAAALALDDRRVAIVDADTHAPSVAQRLDLPDEAPGFPAACRQTDYGVLDDAELTRLSAPVDLGRQPIEVLTGINRPARWPELSPGRVVCALDVARSWADHVLVDVGASLDADEEIASDIDAPRRNQAALAALGAADSVIALGLGDPVGMSRLIRGLARLDEVAAAAERTTVVNRVSGGAVGVDAAGQVRRALAQYGDIDDVWLLPDDPRAAERALLGARPVLPRRRPGLAHAVGRLAATL</sequence>
<comment type="caution">
    <text evidence="4">The sequence shown here is derived from an EMBL/GenBank/DDBJ whole genome shotgun (WGS) entry which is preliminary data.</text>
</comment>
<dbReference type="PANTHER" id="PTHR43384">
    <property type="entry name" value="SEPTUM SITE-DETERMINING PROTEIN MIND HOMOLOG, CHLOROPLASTIC-RELATED"/>
    <property type="match status" value="1"/>
</dbReference>
<dbReference type="Pfam" id="PF01656">
    <property type="entry name" value="CbiA"/>
    <property type="match status" value="1"/>
</dbReference>
<keyword evidence="1" id="KW-0547">Nucleotide-binding</keyword>
<evidence type="ECO:0000256" key="1">
    <source>
        <dbReference type="ARBA" id="ARBA00022741"/>
    </source>
</evidence>
<dbReference type="GO" id="GO:0005829">
    <property type="term" value="C:cytosol"/>
    <property type="evidence" value="ECO:0007669"/>
    <property type="project" value="TreeGrafter"/>
</dbReference>
<evidence type="ECO:0000259" key="3">
    <source>
        <dbReference type="Pfam" id="PF01656"/>
    </source>
</evidence>
<proteinExistence type="predicted"/>
<evidence type="ECO:0000256" key="2">
    <source>
        <dbReference type="ARBA" id="ARBA00022840"/>
    </source>
</evidence>
<evidence type="ECO:0000313" key="5">
    <source>
        <dbReference type="Proteomes" id="UP000633205"/>
    </source>
</evidence>
<protein>
    <recommendedName>
        <fullName evidence="3">CobQ/CobB/MinD/ParA nucleotide binding domain-containing protein</fullName>
    </recommendedName>
</protein>
<evidence type="ECO:0000313" key="4">
    <source>
        <dbReference type="EMBL" id="GGD35548.1"/>
    </source>
</evidence>
<dbReference type="InterPro" id="IPR027417">
    <property type="entry name" value="P-loop_NTPase"/>
</dbReference>
<feature type="domain" description="CobQ/CobB/MinD/ParA nucleotide binding" evidence="3">
    <location>
        <begin position="137"/>
        <end position="330"/>
    </location>
</feature>
<dbReference type="GO" id="GO:0051782">
    <property type="term" value="P:negative regulation of cell division"/>
    <property type="evidence" value="ECO:0007669"/>
    <property type="project" value="TreeGrafter"/>
</dbReference>
<dbReference type="GO" id="GO:0009898">
    <property type="term" value="C:cytoplasmic side of plasma membrane"/>
    <property type="evidence" value="ECO:0007669"/>
    <property type="project" value="TreeGrafter"/>
</dbReference>
<reference evidence="4" key="1">
    <citation type="journal article" date="2014" name="Int. J. Syst. Evol. Microbiol.">
        <title>Complete genome sequence of Corynebacterium casei LMG S-19264T (=DSM 44701T), isolated from a smear-ripened cheese.</title>
        <authorList>
            <consortium name="US DOE Joint Genome Institute (JGI-PGF)"/>
            <person name="Walter F."/>
            <person name="Albersmeier A."/>
            <person name="Kalinowski J."/>
            <person name="Ruckert C."/>
        </authorList>
    </citation>
    <scope>NUCLEOTIDE SEQUENCE</scope>
    <source>
        <strain evidence="4">CGMCC 1.15152</strain>
    </source>
</reference>
<dbReference type="RefSeq" id="WP_188711671.1">
    <property type="nucleotide sequence ID" value="NZ_BMHO01000001.1"/>
</dbReference>
<dbReference type="Gene3D" id="3.40.50.300">
    <property type="entry name" value="P-loop containing nucleotide triphosphate hydrolases"/>
    <property type="match status" value="1"/>
</dbReference>
<reference evidence="4" key="2">
    <citation type="submission" date="2020-09" db="EMBL/GenBank/DDBJ databases">
        <authorList>
            <person name="Sun Q."/>
            <person name="Zhou Y."/>
        </authorList>
    </citation>
    <scope>NUCLEOTIDE SEQUENCE</scope>
    <source>
        <strain evidence="4">CGMCC 1.15152</strain>
    </source>
</reference>
<keyword evidence="2" id="KW-0067">ATP-binding</keyword>
<keyword evidence="5" id="KW-1185">Reference proteome</keyword>
<dbReference type="EMBL" id="BMHO01000001">
    <property type="protein sequence ID" value="GGD35548.1"/>
    <property type="molecule type" value="Genomic_DNA"/>
</dbReference>
<dbReference type="SUPFAM" id="SSF52540">
    <property type="entry name" value="P-loop containing nucleoside triphosphate hydrolases"/>
    <property type="match status" value="1"/>
</dbReference>
<gene>
    <name evidence="4" type="ORF">GCM10010915_15130</name>
</gene>
<dbReference type="GO" id="GO:0005524">
    <property type="term" value="F:ATP binding"/>
    <property type="evidence" value="ECO:0007669"/>
    <property type="project" value="UniProtKB-KW"/>
</dbReference>